<reference evidence="1 2" key="1">
    <citation type="journal article" date="2019" name="Genome Biol. Evol.">
        <title>Insights into the evolution of the New World diploid cottons (Gossypium, subgenus Houzingenia) based on genome sequencing.</title>
        <authorList>
            <person name="Grover C.E."/>
            <person name="Arick M.A. 2nd"/>
            <person name="Thrash A."/>
            <person name="Conover J.L."/>
            <person name="Sanders W.S."/>
            <person name="Peterson D.G."/>
            <person name="Frelichowski J.E."/>
            <person name="Scheffler J.A."/>
            <person name="Scheffler B.E."/>
            <person name="Wendel J.F."/>
        </authorList>
    </citation>
    <scope>NUCLEOTIDE SEQUENCE [LARGE SCALE GENOMIC DNA]</scope>
    <source>
        <strain evidence="1">27</strain>
        <tissue evidence="1">Leaf</tissue>
    </source>
</reference>
<feature type="non-terminal residue" evidence="1">
    <location>
        <position position="1"/>
    </location>
</feature>
<protein>
    <submittedName>
        <fullName evidence="1">Uncharacterized protein</fullName>
    </submittedName>
</protein>
<sequence>DGRVLEPLIPEIRGVPERGLILALRLACKGSRTSITARLSVDEPVITRSAVVQGKVDLYMGMLGNASN</sequence>
<organism evidence="1 2">
    <name type="scientific">Gossypium davidsonii</name>
    <name type="common">Davidson's cotton</name>
    <name type="synonym">Gossypium klotzschianum subsp. davidsonii</name>
    <dbReference type="NCBI Taxonomy" id="34287"/>
    <lineage>
        <taxon>Eukaryota</taxon>
        <taxon>Viridiplantae</taxon>
        <taxon>Streptophyta</taxon>
        <taxon>Embryophyta</taxon>
        <taxon>Tracheophyta</taxon>
        <taxon>Spermatophyta</taxon>
        <taxon>Magnoliopsida</taxon>
        <taxon>eudicotyledons</taxon>
        <taxon>Gunneridae</taxon>
        <taxon>Pentapetalae</taxon>
        <taxon>rosids</taxon>
        <taxon>malvids</taxon>
        <taxon>Malvales</taxon>
        <taxon>Malvaceae</taxon>
        <taxon>Malvoideae</taxon>
        <taxon>Gossypium</taxon>
    </lineage>
</organism>
<accession>A0A7J8SLQ4</accession>
<evidence type="ECO:0000313" key="1">
    <source>
        <dbReference type="EMBL" id="MBA0626765.1"/>
    </source>
</evidence>
<comment type="caution">
    <text evidence="1">The sequence shown here is derived from an EMBL/GenBank/DDBJ whole genome shotgun (WGS) entry which is preliminary data.</text>
</comment>
<evidence type="ECO:0000313" key="2">
    <source>
        <dbReference type="Proteomes" id="UP000593561"/>
    </source>
</evidence>
<dbReference type="EMBL" id="JABFAC010000010">
    <property type="protein sequence ID" value="MBA0626765.1"/>
    <property type="molecule type" value="Genomic_DNA"/>
</dbReference>
<proteinExistence type="predicted"/>
<name>A0A7J8SLQ4_GOSDV</name>
<gene>
    <name evidence="1" type="ORF">Godav_004370</name>
</gene>
<keyword evidence="2" id="KW-1185">Reference proteome</keyword>
<dbReference type="AlphaFoldDB" id="A0A7J8SLQ4"/>
<dbReference type="Proteomes" id="UP000593561">
    <property type="component" value="Unassembled WGS sequence"/>
</dbReference>